<dbReference type="Gene3D" id="1.25.40.10">
    <property type="entry name" value="Tetratricopeptide repeat domain"/>
    <property type="match status" value="1"/>
</dbReference>
<protein>
    <recommendedName>
        <fullName evidence="3">Tetratricopeptide repeat protein</fullName>
    </recommendedName>
</protein>
<dbReference type="PANTHER" id="PTHR46082:SF6">
    <property type="entry name" value="AAA+ ATPASE DOMAIN-CONTAINING PROTEIN-RELATED"/>
    <property type="match status" value="1"/>
</dbReference>
<dbReference type="SUPFAM" id="SSF48452">
    <property type="entry name" value="TPR-like"/>
    <property type="match status" value="1"/>
</dbReference>
<sequence length="179" mass="20056">MAEHAWQLVVDVRSHLWDAGHVETQGAMLGWAAVLSDLHREPEALALVRAVTGERAQHLGPDDPATLEATAALASLLSASGEQAEAERVYDDLLPRLARRFGRDDARTLDARVGLARVHHRLGRPGEAERVLREVLGKRRLRLGDDHPDTLAVQTELDSVRAMSPAPEKPAWWRWRRRR</sequence>
<keyword evidence="2" id="KW-1185">Reference proteome</keyword>
<evidence type="ECO:0000313" key="2">
    <source>
        <dbReference type="Proteomes" id="UP001230654"/>
    </source>
</evidence>
<dbReference type="InterPro" id="IPR011990">
    <property type="entry name" value="TPR-like_helical_dom_sf"/>
</dbReference>
<dbReference type="Pfam" id="PF13374">
    <property type="entry name" value="TPR_10"/>
    <property type="match status" value="1"/>
</dbReference>
<accession>A0ABU0P2P1</accession>
<dbReference type="RefSeq" id="WP_307167336.1">
    <property type="nucleotide sequence ID" value="NZ_JAUSWV010000002.1"/>
</dbReference>
<comment type="caution">
    <text evidence="1">The sequence shown here is derived from an EMBL/GenBank/DDBJ whole genome shotgun (WGS) entry which is preliminary data.</text>
</comment>
<dbReference type="Pfam" id="PF13176">
    <property type="entry name" value="TPR_7"/>
    <property type="match status" value="1"/>
</dbReference>
<dbReference type="EMBL" id="JAUSWV010000002">
    <property type="protein sequence ID" value="MDQ0585666.1"/>
    <property type="molecule type" value="Genomic_DNA"/>
</dbReference>
<dbReference type="PANTHER" id="PTHR46082">
    <property type="entry name" value="ATP/GTP-BINDING PROTEIN-RELATED"/>
    <property type="match status" value="1"/>
</dbReference>
<gene>
    <name evidence="1" type="ORF">QF030_007844</name>
</gene>
<dbReference type="InterPro" id="IPR019734">
    <property type="entry name" value="TPR_rpt"/>
</dbReference>
<dbReference type="Proteomes" id="UP001230654">
    <property type="component" value="Unassembled WGS sequence"/>
</dbReference>
<evidence type="ECO:0008006" key="3">
    <source>
        <dbReference type="Google" id="ProtNLM"/>
    </source>
</evidence>
<name>A0ABU0P2P1_STRRH</name>
<evidence type="ECO:0000313" key="1">
    <source>
        <dbReference type="EMBL" id="MDQ0585666.1"/>
    </source>
</evidence>
<organism evidence="1 2">
    <name type="scientific">Streptomyces rishiriensis</name>
    <dbReference type="NCBI Taxonomy" id="68264"/>
    <lineage>
        <taxon>Bacteria</taxon>
        <taxon>Bacillati</taxon>
        <taxon>Actinomycetota</taxon>
        <taxon>Actinomycetes</taxon>
        <taxon>Kitasatosporales</taxon>
        <taxon>Streptomycetaceae</taxon>
        <taxon>Streptomyces</taxon>
    </lineage>
</organism>
<dbReference type="InterPro" id="IPR053137">
    <property type="entry name" value="NLR-like"/>
</dbReference>
<proteinExistence type="predicted"/>
<reference evidence="1 2" key="1">
    <citation type="submission" date="2023-07" db="EMBL/GenBank/DDBJ databases">
        <title>Comparative genomics of wheat-associated soil bacteria to identify genetic determinants of phenazine resistance.</title>
        <authorList>
            <person name="Mouncey N."/>
        </authorList>
    </citation>
    <scope>NUCLEOTIDE SEQUENCE [LARGE SCALE GENOMIC DNA]</scope>
    <source>
        <strain evidence="1 2">B2I6</strain>
    </source>
</reference>